<comment type="caution">
    <text evidence="5">The sequence shown here is derived from an EMBL/GenBank/DDBJ whole genome shotgun (WGS) entry which is preliminary data.</text>
</comment>
<evidence type="ECO:0000313" key="6">
    <source>
        <dbReference type="Proteomes" id="UP000053171"/>
    </source>
</evidence>
<proteinExistence type="predicted"/>
<evidence type="ECO:0000256" key="2">
    <source>
        <dbReference type="ARBA" id="ARBA00022692"/>
    </source>
</evidence>
<accession>A0A147E925</accession>
<organism evidence="5 6">
    <name type="scientific">Rothia kristinae</name>
    <dbReference type="NCBI Taxonomy" id="37923"/>
    <lineage>
        <taxon>Bacteria</taxon>
        <taxon>Bacillati</taxon>
        <taxon>Actinomycetota</taxon>
        <taxon>Actinomycetes</taxon>
        <taxon>Micrococcales</taxon>
        <taxon>Micrococcaceae</taxon>
        <taxon>Rothia</taxon>
    </lineage>
</organism>
<dbReference type="Proteomes" id="UP000053171">
    <property type="component" value="Unassembled WGS sequence"/>
</dbReference>
<dbReference type="RefSeq" id="WP_058730324.1">
    <property type="nucleotide sequence ID" value="NZ_JAIUDH010000003.1"/>
</dbReference>
<evidence type="ECO:0000256" key="4">
    <source>
        <dbReference type="ARBA" id="ARBA00023136"/>
    </source>
</evidence>
<dbReference type="CDD" id="cd16914">
    <property type="entry name" value="EcfT"/>
    <property type="match status" value="1"/>
</dbReference>
<evidence type="ECO:0000256" key="3">
    <source>
        <dbReference type="ARBA" id="ARBA00022989"/>
    </source>
</evidence>
<keyword evidence="3" id="KW-1133">Transmembrane helix</keyword>
<gene>
    <name evidence="5" type="ORF">AN277_0206125</name>
</gene>
<dbReference type="AlphaFoldDB" id="A0A147E925"/>
<dbReference type="Pfam" id="PF02361">
    <property type="entry name" value="CbiQ"/>
    <property type="match status" value="1"/>
</dbReference>
<sequence length="199" mass="21094">MISLYLPGTSPIHRAPAWLKLLVLALGAIVLSLLPNSWGLAAAAFLLPALAYAAAGLSARIMARDLRAMLVLVIFLVGTQLIFSPPLAAVCNTARVLTVVLLAQVLTRTTRVQEMVEVAQTCLRPLRRVGLSPTAVGLAMALAITSIGQVAGIVTQVRQAQRSRGVRLAPWVWVMPVLVLTLRHADDVGDALQARGAAD</sequence>
<dbReference type="PATRIC" id="fig|37923.10.peg.1570"/>
<keyword evidence="4" id="KW-0472">Membrane</keyword>
<keyword evidence="6" id="KW-1185">Reference proteome</keyword>
<evidence type="ECO:0008006" key="7">
    <source>
        <dbReference type="Google" id="ProtNLM"/>
    </source>
</evidence>
<comment type="subcellular location">
    <subcellularLocation>
        <location evidence="1">Membrane</location>
        <topology evidence="1">Multi-pass membrane protein</topology>
    </subcellularLocation>
</comment>
<dbReference type="EMBL" id="LJBJ02000010">
    <property type="protein sequence ID" value="OAX51903.1"/>
    <property type="molecule type" value="Genomic_DNA"/>
</dbReference>
<evidence type="ECO:0000313" key="5">
    <source>
        <dbReference type="EMBL" id="OAX51903.1"/>
    </source>
</evidence>
<protein>
    <recommendedName>
        <fullName evidence="7">Energy-coupling factor transporter transmembrane protein EcfT</fullName>
    </recommendedName>
</protein>
<evidence type="ECO:0000256" key="1">
    <source>
        <dbReference type="ARBA" id="ARBA00004141"/>
    </source>
</evidence>
<dbReference type="GO" id="GO:0005886">
    <property type="term" value="C:plasma membrane"/>
    <property type="evidence" value="ECO:0007669"/>
    <property type="project" value="UniProtKB-ARBA"/>
</dbReference>
<name>A0A147E925_9MICC</name>
<keyword evidence="2" id="KW-0812">Transmembrane</keyword>
<reference evidence="5" key="1">
    <citation type="submission" date="2016-06" db="EMBL/GenBank/DDBJ databases">
        <title>Identification of putative biosynthetic pathways for the production of bioactive secondary metabolites by the marine actinomycete Kocuria kristinae RUTW2-3.</title>
        <authorList>
            <person name="Waterworth S.C."/>
            <person name="Walmsley T.A."/>
            <person name="Matongo T."/>
            <person name="Davies-Coleman M.T."/>
            <person name="Dorrington R.A."/>
        </authorList>
    </citation>
    <scope>NUCLEOTIDE SEQUENCE [LARGE SCALE GENOMIC DNA]</scope>
    <source>
        <strain evidence="5">RUTW2-3</strain>
    </source>
</reference>
<dbReference type="InterPro" id="IPR003339">
    <property type="entry name" value="ABC/ECF_trnsptr_transmembrane"/>
</dbReference>